<keyword evidence="3" id="KW-1185">Reference proteome</keyword>
<proteinExistence type="predicted"/>
<feature type="domain" description="AAA-ATPase-like" evidence="1">
    <location>
        <begin position="46"/>
        <end position="268"/>
    </location>
</feature>
<dbReference type="PANTHER" id="PTHR34825:SF1">
    <property type="entry name" value="AAA-ATPASE-LIKE DOMAIN-CONTAINING PROTEIN"/>
    <property type="match status" value="1"/>
</dbReference>
<evidence type="ECO:0000313" key="2">
    <source>
        <dbReference type="EMBL" id="CAH0394019.1"/>
    </source>
</evidence>
<evidence type="ECO:0000313" key="3">
    <source>
        <dbReference type="Proteomes" id="UP001152759"/>
    </source>
</evidence>
<dbReference type="InterPro" id="IPR018631">
    <property type="entry name" value="AAA-ATPase-like_dom"/>
</dbReference>
<organism evidence="2 3">
    <name type="scientific">Bemisia tabaci</name>
    <name type="common">Sweetpotato whitefly</name>
    <name type="synonym">Aleurodes tabaci</name>
    <dbReference type="NCBI Taxonomy" id="7038"/>
    <lineage>
        <taxon>Eukaryota</taxon>
        <taxon>Metazoa</taxon>
        <taxon>Ecdysozoa</taxon>
        <taxon>Arthropoda</taxon>
        <taxon>Hexapoda</taxon>
        <taxon>Insecta</taxon>
        <taxon>Pterygota</taxon>
        <taxon>Neoptera</taxon>
        <taxon>Paraneoptera</taxon>
        <taxon>Hemiptera</taxon>
        <taxon>Sternorrhyncha</taxon>
        <taxon>Aleyrodoidea</taxon>
        <taxon>Aleyrodidae</taxon>
        <taxon>Aleyrodinae</taxon>
        <taxon>Bemisia</taxon>
    </lineage>
</organism>
<evidence type="ECO:0000259" key="1">
    <source>
        <dbReference type="Pfam" id="PF09820"/>
    </source>
</evidence>
<dbReference type="Proteomes" id="UP001152759">
    <property type="component" value="Chromosome 8"/>
</dbReference>
<dbReference type="PANTHER" id="PTHR34825">
    <property type="entry name" value="CONSERVED PROTEIN, WITH A WEAK D-GALACTARATE DEHYDRATASE/ALTRONATE HYDROLASE DOMAIN"/>
    <property type="match status" value="1"/>
</dbReference>
<accession>A0A9P0AJ94</accession>
<sequence length="659" mass="75805">MSKLQLGLKCLIICAIHFKPIRLLSAHQNESSLQNERGRQSLSSSGCTSFQNIRHDPSFVDKTGFVKVFLEQSDEHVYTMAPAGFGKSHLIDMLDLFLDSPTVNIASTHASSTLDYNLFNGTVIHQNTAFFDRHVQNYQVIRMDCHPYRQVKDFESFRRIHCHAICRMMSRHTYLRDTKSNFSWLQYMDNDERCSTYCTFNFDQIDYAGRDLSRQLAEASPKPVVLLVDAYDSVFRAMVDHDVDVAKEVLNKYVNFVSRIVKWSNCTRSLLLGTLNFGGVHPHLVNNVKFVNFNFQSTFAPYFGFTRLEVERLLSKFKHTAALERVTGCYNGYSSRDAPKLAIYNPFSVLAFLRNGKFKNYWLKEAPSLEPLKQLFSYPLIGNVIQDILLGDSGLHSFLDEKLTLKQIERLKRYARKVQSRLPSRDEVINPFIRYLTQVAYLALKPSGPFEGDYLKAPNLETEQYLEKHLYESDFILNAAEVTEADTERLADAFLGLSKNDSYFQELSDVIYAVTKRNPPSHYTKPSVLGYLYGALKRPVNRKKFKVVRAKVKVECGAPSEKKLRIERVDLVLITPDDTGIILRYAIEEASYLNLKRIIQGRQYFVFEQKFKSFKLSQRIFLGLGFDGGKPGICFNRNTTDLIKNQWVKSPKVDENKSD</sequence>
<gene>
    <name evidence="2" type="ORF">BEMITA_LOCUS12365</name>
</gene>
<dbReference type="AlphaFoldDB" id="A0A9P0AJ94"/>
<dbReference type="KEGG" id="btab:109041746"/>
<protein>
    <recommendedName>
        <fullName evidence="1">AAA-ATPase-like domain-containing protein</fullName>
    </recommendedName>
</protein>
<dbReference type="EMBL" id="OU963869">
    <property type="protein sequence ID" value="CAH0394019.1"/>
    <property type="molecule type" value="Genomic_DNA"/>
</dbReference>
<name>A0A9P0AJ94_BEMTA</name>
<reference evidence="2" key="1">
    <citation type="submission" date="2021-12" db="EMBL/GenBank/DDBJ databases">
        <authorList>
            <person name="King R."/>
        </authorList>
    </citation>
    <scope>NUCLEOTIDE SEQUENCE</scope>
</reference>
<dbReference type="Pfam" id="PF09820">
    <property type="entry name" value="AAA-ATPase_like"/>
    <property type="match status" value="1"/>
</dbReference>